<accession>A0ABU8XN23</accession>
<keyword evidence="1" id="KW-0732">Signal</keyword>
<organism evidence="2 3">
    <name type="scientific">Benzoatithermus flavus</name>
    <dbReference type="NCBI Taxonomy" id="3108223"/>
    <lineage>
        <taxon>Bacteria</taxon>
        <taxon>Pseudomonadati</taxon>
        <taxon>Pseudomonadota</taxon>
        <taxon>Alphaproteobacteria</taxon>
        <taxon>Geminicoccales</taxon>
        <taxon>Geminicoccaceae</taxon>
        <taxon>Benzoatithermus</taxon>
    </lineage>
</organism>
<comment type="caution">
    <text evidence="2">The sequence shown here is derived from an EMBL/GenBank/DDBJ whole genome shotgun (WGS) entry which is preliminary data.</text>
</comment>
<evidence type="ECO:0000313" key="2">
    <source>
        <dbReference type="EMBL" id="MEK0082479.1"/>
    </source>
</evidence>
<gene>
    <name evidence="2" type="ORF">U1T56_04910</name>
</gene>
<sequence>MRVTACLSAFLLLAACAAELRPPSVAVKPVPVKVQVGGNGGGFCPPGQAKKGNC</sequence>
<dbReference type="PROSITE" id="PS51257">
    <property type="entry name" value="PROKAR_LIPOPROTEIN"/>
    <property type="match status" value="1"/>
</dbReference>
<reference evidence="2 3" key="1">
    <citation type="submission" date="2024-01" db="EMBL/GenBank/DDBJ databases">
        <title>Multi-omics insights into the function and evolution of sodium benzoate biodegradation pathways in Benzoatithermus flavus gen. nov., sp. nov. from hot spring.</title>
        <authorList>
            <person name="Hu C.-J."/>
            <person name="Li W.-J."/>
        </authorList>
    </citation>
    <scope>NUCLEOTIDE SEQUENCE [LARGE SCALE GENOMIC DNA]</scope>
    <source>
        <strain evidence="2 3">SYSU G07066</strain>
    </source>
</reference>
<protein>
    <recommendedName>
        <fullName evidence="4">Lipoprotein</fullName>
    </recommendedName>
</protein>
<proteinExistence type="predicted"/>
<name>A0ABU8XN23_9PROT</name>
<dbReference type="EMBL" id="JBBLZC010000003">
    <property type="protein sequence ID" value="MEK0082479.1"/>
    <property type="molecule type" value="Genomic_DNA"/>
</dbReference>
<evidence type="ECO:0000256" key="1">
    <source>
        <dbReference type="SAM" id="SignalP"/>
    </source>
</evidence>
<dbReference type="RefSeq" id="WP_418158326.1">
    <property type="nucleotide sequence ID" value="NZ_JBBLZC010000003.1"/>
</dbReference>
<evidence type="ECO:0008006" key="4">
    <source>
        <dbReference type="Google" id="ProtNLM"/>
    </source>
</evidence>
<feature type="chain" id="PRO_5047535678" description="Lipoprotein" evidence="1">
    <location>
        <begin position="18"/>
        <end position="54"/>
    </location>
</feature>
<feature type="signal peptide" evidence="1">
    <location>
        <begin position="1"/>
        <end position="17"/>
    </location>
</feature>
<evidence type="ECO:0000313" key="3">
    <source>
        <dbReference type="Proteomes" id="UP001375743"/>
    </source>
</evidence>
<dbReference type="Proteomes" id="UP001375743">
    <property type="component" value="Unassembled WGS sequence"/>
</dbReference>
<keyword evidence="3" id="KW-1185">Reference proteome</keyword>